<dbReference type="KEGG" id="orp:MOP44_08945"/>
<name>A0A9J7BW73_9BACT</name>
<organism evidence="3 4">
    <name type="scientific">Occallatibacter riparius</name>
    <dbReference type="NCBI Taxonomy" id="1002689"/>
    <lineage>
        <taxon>Bacteria</taxon>
        <taxon>Pseudomonadati</taxon>
        <taxon>Acidobacteriota</taxon>
        <taxon>Terriglobia</taxon>
        <taxon>Terriglobales</taxon>
        <taxon>Acidobacteriaceae</taxon>
        <taxon>Occallatibacter</taxon>
    </lineage>
</organism>
<keyword evidence="4" id="KW-1185">Reference proteome</keyword>
<gene>
    <name evidence="3" type="ORF">MOP44_08945</name>
</gene>
<evidence type="ECO:0000313" key="4">
    <source>
        <dbReference type="Proteomes" id="UP001059380"/>
    </source>
</evidence>
<evidence type="ECO:0000256" key="2">
    <source>
        <dbReference type="SAM" id="SignalP"/>
    </source>
</evidence>
<accession>A0A9J7BW73</accession>
<dbReference type="EMBL" id="CP093313">
    <property type="protein sequence ID" value="UWZ86058.1"/>
    <property type="molecule type" value="Genomic_DNA"/>
</dbReference>
<feature type="region of interest" description="Disordered" evidence="1">
    <location>
        <begin position="603"/>
        <end position="624"/>
    </location>
</feature>
<feature type="signal peptide" evidence="2">
    <location>
        <begin position="1"/>
        <end position="21"/>
    </location>
</feature>
<dbReference type="AlphaFoldDB" id="A0A9J7BW73"/>
<reference evidence="3" key="1">
    <citation type="submission" date="2021-04" db="EMBL/GenBank/DDBJ databases">
        <title>Phylogenetic analysis of Acidobacteriaceae.</title>
        <authorList>
            <person name="Qiu L."/>
            <person name="Zhang Q."/>
        </authorList>
    </citation>
    <scope>NUCLEOTIDE SEQUENCE</scope>
    <source>
        <strain evidence="3">DSM 25168</strain>
    </source>
</reference>
<keyword evidence="2" id="KW-0732">Signal</keyword>
<evidence type="ECO:0000256" key="1">
    <source>
        <dbReference type="SAM" id="MobiDB-lite"/>
    </source>
</evidence>
<feature type="region of interest" description="Disordered" evidence="1">
    <location>
        <begin position="813"/>
        <end position="858"/>
    </location>
</feature>
<evidence type="ECO:0000313" key="3">
    <source>
        <dbReference type="EMBL" id="UWZ86058.1"/>
    </source>
</evidence>
<feature type="compositionally biased region" description="Basic and acidic residues" evidence="1">
    <location>
        <begin position="816"/>
        <end position="858"/>
    </location>
</feature>
<proteinExistence type="predicted"/>
<sequence>MRRTLPLLLAALVSFSALLHADGPAFDLAGPKVDVHVKRGDITLPVGQTANLMPGDRLWIHPDLPESQSAHFVLVVAFLRGATNPPPNDWFTRVETWTRAAREEGVFVTVPKEAQQALVFLAPETGGDFATLRRAVHDRPGAFVRAAQDLQAASWERMRLDDYINEVKTGNQADPKAYKERAELSARSLGIRIQQQCFDRPVEQQASCLSQHTEGMVLDDANAQNLVGQIANGSTADLMNQISYSHLGGGGMYSPYIGAIVDMAKILSSLHTARFQYIPALALPTKDTLNLRLNEPPSFRDPKSVVVVALPPVGPSKAPPLHPLNPNETLCAQKPELVFSADNAPLIFGTAIARELKLRIEGPSNFSIDIPAMADPARGGVVPSSDLPKLPGGELTATVLGKWGFDDFEGPRYKMLSAAPGKWTVASDDQSALIVGRDDTLHIHGDSNLCVSKIELAGDKPLPLTWKSPKPETMQVDVPMKDATPGPISIRIHQYGVEKPDVISLNAYAEAASLDSISLNVGDQTATLKGTRLDEVAKASFGKIDWSPDKLSRVQDFDQLTLKTAASTSELDPGTRLSAKVSLRDGRELKVPVHVDLPRPQVSLMSKGAQDADSTTPSPVHMGSPDDLPLSGKVVFFLKSEVPQKFPRNQKVEVAADDGSFSTTLSLADGSLMLEDARTAIGTVEPMAKFGASAFGPISARAVSADGVPGGWMHLGTIVRVPTFRDLRCPHSTAKPCTLSGSNLFLVDSIAATQDFSNATEVPTGFTGAQLTVPHPVNGTLYLKLRDDPEIVQTLSLPVTPIGPLPVPAAAVVEPKSAEPKSADPKAEAKPADTPAKSDAKPDAKPDKPDTKVQREEQ</sequence>
<dbReference type="RefSeq" id="WP_260795701.1">
    <property type="nucleotide sequence ID" value="NZ_CP093313.1"/>
</dbReference>
<dbReference type="Proteomes" id="UP001059380">
    <property type="component" value="Chromosome"/>
</dbReference>
<feature type="chain" id="PRO_5039925754" evidence="2">
    <location>
        <begin position="22"/>
        <end position="858"/>
    </location>
</feature>
<protein>
    <submittedName>
        <fullName evidence="3">Uncharacterized protein</fullName>
    </submittedName>
</protein>